<dbReference type="FunFam" id="3.40.640.10:FF:000007">
    <property type="entry name" value="glycine dehydrogenase (Decarboxylating), mitochondrial"/>
    <property type="match status" value="1"/>
</dbReference>
<proteinExistence type="inferred from homology"/>
<dbReference type="NCBIfam" id="NF003346">
    <property type="entry name" value="PRK04366.1"/>
    <property type="match status" value="1"/>
</dbReference>
<dbReference type="OMA" id="RNLICTC"/>
<dbReference type="PANTHER" id="PTHR11773:SF1">
    <property type="entry name" value="GLYCINE DEHYDROGENASE (DECARBOXYLATING), MITOCHONDRIAL"/>
    <property type="match status" value="1"/>
</dbReference>
<evidence type="ECO:0000256" key="5">
    <source>
        <dbReference type="ARBA" id="ARBA00049026"/>
    </source>
</evidence>
<dbReference type="OrthoDB" id="6537869at2759"/>
<dbReference type="CDD" id="cd00613">
    <property type="entry name" value="GDC-P"/>
    <property type="match status" value="2"/>
</dbReference>
<evidence type="ECO:0000256" key="3">
    <source>
        <dbReference type="ARBA" id="ARBA00022898"/>
    </source>
</evidence>
<dbReference type="Gene3D" id="3.40.640.10">
    <property type="entry name" value="Type I PLP-dependent aspartate aminotransferase-like (Major domain)"/>
    <property type="match status" value="2"/>
</dbReference>
<dbReference type="InterPro" id="IPR015421">
    <property type="entry name" value="PyrdxlP-dep_Trfase_major"/>
</dbReference>
<dbReference type="Pfam" id="PF02347">
    <property type="entry name" value="GDC-P"/>
    <property type="match status" value="2"/>
</dbReference>
<dbReference type="FunFam" id="3.40.640.10:FF:000005">
    <property type="entry name" value="Glycine dehydrogenase (decarboxylating), mitochondrial"/>
    <property type="match status" value="1"/>
</dbReference>
<comment type="similarity">
    <text evidence="2 7">Belongs to the GcvP family.</text>
</comment>
<dbReference type="VEuPathDB" id="AmoebaDB:NF0061810"/>
<dbReference type="RefSeq" id="XP_044562917.1">
    <property type="nucleotide sequence ID" value="XM_044705944.1"/>
</dbReference>
<dbReference type="NCBIfam" id="TIGR00461">
    <property type="entry name" value="gcvP"/>
    <property type="match status" value="1"/>
</dbReference>
<dbReference type="Gene3D" id="3.90.1150.10">
    <property type="entry name" value="Aspartate Aminotransferase, domain 1"/>
    <property type="match status" value="2"/>
</dbReference>
<dbReference type="Proteomes" id="UP000444721">
    <property type="component" value="Unassembled WGS sequence"/>
</dbReference>
<dbReference type="HAMAP" id="MF_00711">
    <property type="entry name" value="GcvP"/>
    <property type="match status" value="1"/>
</dbReference>
<dbReference type="InterPro" id="IPR015422">
    <property type="entry name" value="PyrdxlP-dep_Trfase_small"/>
</dbReference>
<dbReference type="FunFam" id="3.90.1150.10:FF:000007">
    <property type="entry name" value="Glycine dehydrogenase (decarboxylating), mitochondrial"/>
    <property type="match status" value="1"/>
</dbReference>
<evidence type="ECO:0000256" key="4">
    <source>
        <dbReference type="ARBA" id="ARBA00023002"/>
    </source>
</evidence>
<comment type="caution">
    <text evidence="10">The sequence shown here is derived from an EMBL/GenBank/DDBJ whole genome shotgun (WGS) entry which is preliminary data.</text>
</comment>
<dbReference type="GO" id="GO:0005960">
    <property type="term" value="C:glycine cleavage complex"/>
    <property type="evidence" value="ECO:0007669"/>
    <property type="project" value="TreeGrafter"/>
</dbReference>
<comment type="subcellular location">
    <subcellularLocation>
        <location evidence="7">Mitochondrion</location>
    </subcellularLocation>
</comment>
<comment type="subunit">
    <text evidence="7">The glycine cleavage system is composed of four proteins: P, T, L and H.</text>
</comment>
<keyword evidence="7" id="KW-0809">Transit peptide</keyword>
<feature type="domain" description="Glycine cleavage system P-protein N-terminal" evidence="8">
    <location>
        <begin position="84"/>
        <end position="510"/>
    </location>
</feature>
<evidence type="ECO:0000256" key="1">
    <source>
        <dbReference type="ARBA" id="ARBA00001933"/>
    </source>
</evidence>
<dbReference type="PANTHER" id="PTHR11773">
    <property type="entry name" value="GLYCINE DEHYDROGENASE, DECARBOXYLATING"/>
    <property type="match status" value="1"/>
</dbReference>
<sequence>MIRRTSNKLLTKSVSNKCTQKAVVFASSTCNNKIGNNGSSVLSFATPSSYKKAFSRSLSSSSSQQSTSLASLDTYSNRHNEQEQHEDIQSMLKEIGFSSLDEMVEAIIPKSIRYQEKVVLPFDTEQNKTIFNGESDVLSELFSYAKQNVMKKSMIGQGYYDNKIPNVILRNVFQNPGWYTPYTPYQAEISQGRLESLLNYQTVISDLTGLPIANASLLDEGTAAAEAMAVCYNAHKKEIAAFFVASDVHPQTLAVVRARAAPLNIQVLVGDPMTFDFQENRVCGALIQYPNTVGTINNFEKCVKAVHDTGALVVFATDLLALTVLKSPGEFGADLCIGSSQRFGVPLGFGGPSAGFLSVKDEFKRIIPGRIIGVSKDAQGKTALRMTLQTREQHIRRDKATSNICTAQALLANMAAMYAVYHGPDGLKKIANRVHEMTVILNKGIKSMGYTVGSGLFFDTFTVSVNDSDKFLQFAADKGYNFRKIDNQTVSLSIDETINVNHLNDVLTIFGQYNNSKVVTVQEIISKESSSDRNIIAKSEFARTTPYLTHSTFNKYHTEHAMMRYIKKLETKDYSLCHGMIPLGSCTMKLNAASVMIPVTWPEFSSIHPLVPLDQAKGYLKMINDLRVWLSQLTGFDDCSLQPNAGSQGEYAGLLVIMKYLESIGQSHRHVCLIPASAHGTNPASAVMCGMKVVVVECDKHGNVDVNDLKVKLAENKDNVAALMITYPSTHGVYEESIQEICRLVHEAGAQVYLDGANMNAQVGLTSPGKIGADVCHLNLHKTFAIPHGGGGPGVGPICVRKHLAPFLPSHPSLKGTSYDSPQSVGAVSASPFGSSSVLPIVWMYIRMMGSEGLRTATRVAMLNANYLAKKLAPYYRIYYTGANGLVAHEFILDCNQFKKTTGVEAIDIAKRLMDYGFHAPTMSFPIGNTLMVEPTESEDKAELDRFIEAMISIRREIQDIEDGKADKVNNVLKNAPHTAEVVISNEWNRPYSREQAAFPTASTRDRKYFPTVSRLNEAYGDKQVCTCLPIEEYKNK</sequence>
<dbReference type="EC" id="1.4.4.2" evidence="7"/>
<evidence type="ECO:0000259" key="9">
    <source>
        <dbReference type="Pfam" id="PF21478"/>
    </source>
</evidence>
<dbReference type="GeneID" id="68109937"/>
<feature type="modified residue" description="N6-(pyridoxal phosphate)lysine" evidence="6">
    <location>
        <position position="782"/>
    </location>
</feature>
<evidence type="ECO:0000259" key="8">
    <source>
        <dbReference type="Pfam" id="PF02347"/>
    </source>
</evidence>
<dbReference type="VEuPathDB" id="AmoebaDB:FDP41_002719"/>
<accession>A0A6A5BVC2</accession>
<dbReference type="SUPFAM" id="SSF53383">
    <property type="entry name" value="PLP-dependent transferases"/>
    <property type="match status" value="2"/>
</dbReference>
<name>A0A6A5BVC2_NAEFO</name>
<dbReference type="GO" id="GO:0019464">
    <property type="term" value="P:glycine decarboxylation via glycine cleavage system"/>
    <property type="evidence" value="ECO:0007669"/>
    <property type="project" value="TreeGrafter"/>
</dbReference>
<protein>
    <recommendedName>
        <fullName evidence="7">Glycine cleavage system P protein</fullName>
        <ecNumber evidence="7">1.4.4.2</ecNumber>
    </recommendedName>
</protein>
<feature type="domain" description="Glycine cleavage system P-protein N-terminal" evidence="8">
    <location>
        <begin position="688"/>
        <end position="809"/>
    </location>
</feature>
<dbReference type="GO" id="GO:0016594">
    <property type="term" value="F:glycine binding"/>
    <property type="evidence" value="ECO:0007669"/>
    <property type="project" value="TreeGrafter"/>
</dbReference>
<dbReference type="InterPro" id="IPR020581">
    <property type="entry name" value="GDC_P"/>
</dbReference>
<comment type="cofactor">
    <cofactor evidence="1 6 7">
        <name>pyridoxal 5'-phosphate</name>
        <dbReference type="ChEBI" id="CHEBI:597326"/>
    </cofactor>
</comment>
<dbReference type="InterPro" id="IPR003437">
    <property type="entry name" value="GcvP"/>
</dbReference>
<keyword evidence="4 7" id="KW-0560">Oxidoreductase</keyword>
<dbReference type="InterPro" id="IPR049315">
    <property type="entry name" value="GDC-P_N"/>
</dbReference>
<dbReference type="InterPro" id="IPR049316">
    <property type="entry name" value="GDC-P_C"/>
</dbReference>
<dbReference type="GO" id="GO:0030170">
    <property type="term" value="F:pyridoxal phosphate binding"/>
    <property type="evidence" value="ECO:0007669"/>
    <property type="project" value="TreeGrafter"/>
</dbReference>
<dbReference type="GO" id="GO:0005739">
    <property type="term" value="C:mitochondrion"/>
    <property type="evidence" value="ECO:0007669"/>
    <property type="project" value="UniProtKB-SubCell"/>
</dbReference>
<dbReference type="AlphaFoldDB" id="A0A6A5BVC2"/>
<keyword evidence="11" id="KW-1185">Reference proteome</keyword>
<dbReference type="EMBL" id="VFQX01000030">
    <property type="protein sequence ID" value="KAF0978204.1"/>
    <property type="molecule type" value="Genomic_DNA"/>
</dbReference>
<feature type="domain" description="Glycine dehydrogenase C-terminal" evidence="9">
    <location>
        <begin position="857"/>
        <end position="978"/>
    </location>
</feature>
<keyword evidence="7" id="KW-0496">Mitochondrion</keyword>
<organism evidence="10 11">
    <name type="scientific">Naegleria fowleri</name>
    <name type="common">Brain eating amoeba</name>
    <dbReference type="NCBI Taxonomy" id="5763"/>
    <lineage>
        <taxon>Eukaryota</taxon>
        <taxon>Discoba</taxon>
        <taxon>Heterolobosea</taxon>
        <taxon>Tetramitia</taxon>
        <taxon>Eutetramitia</taxon>
        <taxon>Vahlkampfiidae</taxon>
        <taxon>Naegleria</taxon>
    </lineage>
</organism>
<evidence type="ECO:0000313" key="11">
    <source>
        <dbReference type="Proteomes" id="UP000444721"/>
    </source>
</evidence>
<evidence type="ECO:0000313" key="10">
    <source>
        <dbReference type="EMBL" id="KAF0978204.1"/>
    </source>
</evidence>
<evidence type="ECO:0000256" key="2">
    <source>
        <dbReference type="ARBA" id="ARBA00010756"/>
    </source>
</evidence>
<gene>
    <name evidence="10" type="ORF">FDP41_002719</name>
</gene>
<keyword evidence="3 6" id="KW-0663">Pyridoxal phosphate</keyword>
<comment type="function">
    <text evidence="7">The glycine cleavage system catalyzes the degradation of glycine.</text>
</comment>
<evidence type="ECO:0000256" key="7">
    <source>
        <dbReference type="RuleBase" id="RU364056"/>
    </source>
</evidence>
<dbReference type="VEuPathDB" id="AmoebaDB:NfTy_057060"/>
<dbReference type="InterPro" id="IPR015424">
    <property type="entry name" value="PyrdxlP-dep_Trfase"/>
</dbReference>
<dbReference type="Pfam" id="PF21478">
    <property type="entry name" value="GcvP2_C"/>
    <property type="match status" value="1"/>
</dbReference>
<comment type="catalytic activity">
    <reaction evidence="5 7">
        <text>N(6)-[(R)-lipoyl]-L-lysyl-[glycine-cleavage complex H protein] + glycine + H(+) = N(6)-[(R)-S(8)-aminomethyldihydrolipoyl]-L-lysyl-[glycine-cleavage complex H protein] + CO2</text>
        <dbReference type="Rhea" id="RHEA:24304"/>
        <dbReference type="Rhea" id="RHEA-COMP:10494"/>
        <dbReference type="Rhea" id="RHEA-COMP:10495"/>
        <dbReference type="ChEBI" id="CHEBI:15378"/>
        <dbReference type="ChEBI" id="CHEBI:16526"/>
        <dbReference type="ChEBI" id="CHEBI:57305"/>
        <dbReference type="ChEBI" id="CHEBI:83099"/>
        <dbReference type="ChEBI" id="CHEBI:83143"/>
        <dbReference type="EC" id="1.4.4.2"/>
    </reaction>
</comment>
<reference evidence="10 11" key="1">
    <citation type="journal article" date="2019" name="Sci. Rep.">
        <title>Nanopore sequencing improves the draft genome of the human pathogenic amoeba Naegleria fowleri.</title>
        <authorList>
            <person name="Liechti N."/>
            <person name="Schurch N."/>
            <person name="Bruggmann R."/>
            <person name="Wittwer M."/>
        </authorList>
    </citation>
    <scope>NUCLEOTIDE SEQUENCE [LARGE SCALE GENOMIC DNA]</scope>
    <source>
        <strain evidence="10 11">ATCC 30894</strain>
    </source>
</reference>
<dbReference type="GO" id="GO:0004375">
    <property type="term" value="F:glycine dehydrogenase (decarboxylating) activity"/>
    <property type="evidence" value="ECO:0007669"/>
    <property type="project" value="UniProtKB-UniRule"/>
</dbReference>
<evidence type="ECO:0000256" key="6">
    <source>
        <dbReference type="PIRSR" id="PIRSR603437-50"/>
    </source>
</evidence>